<dbReference type="PANTHER" id="PTHR37953">
    <property type="entry name" value="UPF0127 PROTEIN MJ1496"/>
    <property type="match status" value="1"/>
</dbReference>
<dbReference type="InterPro" id="IPR038695">
    <property type="entry name" value="Saro_0823-like_sf"/>
</dbReference>
<proteinExistence type="predicted"/>
<feature type="signal peptide" evidence="1">
    <location>
        <begin position="1"/>
        <end position="26"/>
    </location>
</feature>
<comment type="caution">
    <text evidence="2">The sequence shown here is derived from an EMBL/GenBank/DDBJ whole genome shotgun (WGS) entry which is preliminary data.</text>
</comment>
<dbReference type="PATRIC" id="fig|1317118.6.peg.31"/>
<dbReference type="EMBL" id="AQQW01000001">
    <property type="protein sequence ID" value="ETW14275.1"/>
    <property type="molecule type" value="Genomic_DNA"/>
</dbReference>
<sequence>MGNRGFGVIGTGAALAALMLAGPVAAECAPDRIALRGDFGNVAFQVDVADTVEERAQGLMFVEEMPRFAGMLFVYDRPQPVAFWMKNTLIPLDMVFADARGVVQRVHAEAVPGDLTGIPGGDDIQYVLEINGGMAETLGIAPGAQMQHPAISDAAWACDDVTPEG</sequence>
<evidence type="ECO:0000313" key="2">
    <source>
        <dbReference type="EMBL" id="ETW14275.1"/>
    </source>
</evidence>
<protein>
    <recommendedName>
        <fullName evidence="4">DUF192 domain-containing protein</fullName>
    </recommendedName>
</protein>
<dbReference type="STRING" id="1379903.ATO8_00160"/>
<dbReference type="Pfam" id="PF02643">
    <property type="entry name" value="DUF192"/>
    <property type="match status" value="1"/>
</dbReference>
<evidence type="ECO:0000313" key="3">
    <source>
        <dbReference type="Proteomes" id="UP000019063"/>
    </source>
</evidence>
<keyword evidence="3" id="KW-1185">Reference proteome</keyword>
<dbReference type="RefSeq" id="WP_043841068.1">
    <property type="nucleotide sequence ID" value="NZ_AQQW01000001.1"/>
</dbReference>
<evidence type="ECO:0008006" key="4">
    <source>
        <dbReference type="Google" id="ProtNLM"/>
    </source>
</evidence>
<keyword evidence="1" id="KW-0732">Signal</keyword>
<dbReference type="InterPro" id="IPR003795">
    <property type="entry name" value="DUF192"/>
</dbReference>
<dbReference type="Proteomes" id="UP000019063">
    <property type="component" value="Unassembled WGS sequence"/>
</dbReference>
<name>W4HQJ0_9RHOB</name>
<dbReference type="AlphaFoldDB" id="W4HQJ0"/>
<dbReference type="PANTHER" id="PTHR37953:SF1">
    <property type="entry name" value="UPF0127 PROTEIN MJ1496"/>
    <property type="match status" value="1"/>
</dbReference>
<evidence type="ECO:0000256" key="1">
    <source>
        <dbReference type="SAM" id="SignalP"/>
    </source>
</evidence>
<feature type="chain" id="PRO_5004843290" description="DUF192 domain-containing protein" evidence="1">
    <location>
        <begin position="27"/>
        <end position="165"/>
    </location>
</feature>
<dbReference type="Gene3D" id="2.60.120.1140">
    <property type="entry name" value="Protein of unknown function DUF192"/>
    <property type="match status" value="1"/>
</dbReference>
<organism evidence="2 3">
    <name type="scientific">Roseivivax marinus</name>
    <dbReference type="NCBI Taxonomy" id="1379903"/>
    <lineage>
        <taxon>Bacteria</taxon>
        <taxon>Pseudomonadati</taxon>
        <taxon>Pseudomonadota</taxon>
        <taxon>Alphaproteobacteria</taxon>
        <taxon>Rhodobacterales</taxon>
        <taxon>Roseobacteraceae</taxon>
        <taxon>Roseivivax</taxon>
    </lineage>
</organism>
<dbReference type="eggNOG" id="COG1430">
    <property type="taxonomic scope" value="Bacteria"/>
</dbReference>
<gene>
    <name evidence="2" type="ORF">ATO8_00160</name>
</gene>
<reference evidence="2 3" key="1">
    <citation type="journal article" date="2014" name="Antonie Van Leeuwenhoek">
        <title>Roseivivax atlanticus sp. nov., isolated from surface seawater of the Atlantic Ocean.</title>
        <authorList>
            <person name="Li G."/>
            <person name="Lai Q."/>
            <person name="Liu X."/>
            <person name="Sun F."/>
            <person name="Shao Z."/>
        </authorList>
    </citation>
    <scope>NUCLEOTIDE SEQUENCE [LARGE SCALE GENOMIC DNA]</scope>
    <source>
        <strain evidence="2 3">22II-s10s</strain>
    </source>
</reference>
<accession>W4HQJ0</accession>